<name>A0A9P5GV46_9HYPO</name>
<dbReference type="EMBL" id="JAANBB010000598">
    <property type="protein sequence ID" value="KAF7538340.1"/>
    <property type="molecule type" value="Genomic_DNA"/>
</dbReference>
<dbReference type="GO" id="GO:0003677">
    <property type="term" value="F:DNA binding"/>
    <property type="evidence" value="ECO:0007669"/>
    <property type="project" value="InterPro"/>
</dbReference>
<keyword evidence="14" id="KW-1185">Reference proteome</keyword>
<keyword evidence="7" id="KW-0239">DNA-directed DNA polymerase</keyword>
<gene>
    <name evidence="13" type="ORF">G7Z17_g12649</name>
</gene>
<keyword evidence="5" id="KW-0548">Nucleotidyltransferase</keyword>
<feature type="domain" description="DNA polymerase alpha/delta/epsilon subunit B" evidence="11">
    <location>
        <begin position="232"/>
        <end position="465"/>
    </location>
</feature>
<dbReference type="GO" id="GO:0043625">
    <property type="term" value="C:delta DNA polymerase complex"/>
    <property type="evidence" value="ECO:0007669"/>
    <property type="project" value="TreeGrafter"/>
</dbReference>
<dbReference type="InterPro" id="IPR041863">
    <property type="entry name" value="PolD2_C"/>
</dbReference>
<dbReference type="GO" id="GO:0006281">
    <property type="term" value="P:DNA repair"/>
    <property type="evidence" value="ECO:0007669"/>
    <property type="project" value="UniProtKB-ARBA"/>
</dbReference>
<dbReference type="Gene3D" id="2.40.50.430">
    <property type="match status" value="1"/>
</dbReference>
<keyword evidence="6" id="KW-0235">DNA replication</keyword>
<reference evidence="13" key="1">
    <citation type="submission" date="2020-03" db="EMBL/GenBank/DDBJ databases">
        <title>Draft Genome Sequence of Cylindrodendrum hubeiense.</title>
        <authorList>
            <person name="Buettner E."/>
            <person name="Kellner H."/>
        </authorList>
    </citation>
    <scope>NUCLEOTIDE SEQUENCE</scope>
    <source>
        <strain evidence="13">IHI 201604</strain>
    </source>
</reference>
<evidence type="ECO:0000259" key="11">
    <source>
        <dbReference type="Pfam" id="PF04042"/>
    </source>
</evidence>
<proteinExistence type="inferred from homology"/>
<dbReference type="EC" id="2.7.7.7" evidence="3"/>
<dbReference type="InterPro" id="IPR007185">
    <property type="entry name" value="DNA_pol_a/d/e_bsu"/>
</dbReference>
<keyword evidence="4" id="KW-0808">Transferase</keyword>
<comment type="subcellular location">
    <subcellularLocation>
        <location evidence="1">Nucleus</location>
    </subcellularLocation>
</comment>
<dbReference type="Gene3D" id="3.60.21.50">
    <property type="match status" value="1"/>
</dbReference>
<evidence type="ECO:0000313" key="14">
    <source>
        <dbReference type="Proteomes" id="UP000722485"/>
    </source>
</evidence>
<dbReference type="CDD" id="cd07387">
    <property type="entry name" value="MPP_PolD2_C"/>
    <property type="match status" value="1"/>
</dbReference>
<evidence type="ECO:0000256" key="7">
    <source>
        <dbReference type="ARBA" id="ARBA00022932"/>
    </source>
</evidence>
<evidence type="ECO:0000256" key="1">
    <source>
        <dbReference type="ARBA" id="ARBA00004123"/>
    </source>
</evidence>
<dbReference type="Pfam" id="PF04042">
    <property type="entry name" value="DNA_pol_E_B"/>
    <property type="match status" value="1"/>
</dbReference>
<evidence type="ECO:0000259" key="12">
    <source>
        <dbReference type="Pfam" id="PF18018"/>
    </source>
</evidence>
<dbReference type="FunFam" id="2.40.50.430:FF:000002">
    <property type="entry name" value="DNA polymerase delta subunit"/>
    <property type="match status" value="1"/>
</dbReference>
<evidence type="ECO:0000313" key="13">
    <source>
        <dbReference type="EMBL" id="KAF7538340.1"/>
    </source>
</evidence>
<organism evidence="13 14">
    <name type="scientific">Cylindrodendrum hubeiense</name>
    <dbReference type="NCBI Taxonomy" id="595255"/>
    <lineage>
        <taxon>Eukaryota</taxon>
        <taxon>Fungi</taxon>
        <taxon>Dikarya</taxon>
        <taxon>Ascomycota</taxon>
        <taxon>Pezizomycotina</taxon>
        <taxon>Sordariomycetes</taxon>
        <taxon>Hypocreomycetidae</taxon>
        <taxon>Hypocreales</taxon>
        <taxon>Nectriaceae</taxon>
        <taxon>Cylindrodendrum</taxon>
    </lineage>
</organism>
<dbReference type="AlphaFoldDB" id="A0A9P5GV46"/>
<feature type="region of interest" description="Disordered" evidence="10">
    <location>
        <begin position="200"/>
        <end position="225"/>
    </location>
</feature>
<keyword evidence="8" id="KW-0539">Nucleus</keyword>
<evidence type="ECO:0000256" key="10">
    <source>
        <dbReference type="SAM" id="MobiDB-lite"/>
    </source>
</evidence>
<dbReference type="PANTHER" id="PTHR10416">
    <property type="entry name" value="DNA POLYMERASE DELTA SUBUNIT 2"/>
    <property type="match status" value="1"/>
</dbReference>
<comment type="similarity">
    <text evidence="2">Belongs to the DNA polymerase delta/II small subunit family.</text>
</comment>
<protein>
    <recommendedName>
        <fullName evidence="3">DNA-directed DNA polymerase</fullName>
        <ecNumber evidence="3">2.7.7.7</ecNumber>
    </recommendedName>
</protein>
<feature type="region of interest" description="Disordered" evidence="10">
    <location>
        <begin position="1"/>
        <end position="29"/>
    </location>
</feature>
<comment type="catalytic activity">
    <reaction evidence="9">
        <text>DNA(n) + a 2'-deoxyribonucleoside 5'-triphosphate = DNA(n+1) + diphosphate</text>
        <dbReference type="Rhea" id="RHEA:22508"/>
        <dbReference type="Rhea" id="RHEA-COMP:17339"/>
        <dbReference type="Rhea" id="RHEA-COMP:17340"/>
        <dbReference type="ChEBI" id="CHEBI:33019"/>
        <dbReference type="ChEBI" id="CHEBI:61560"/>
        <dbReference type="ChEBI" id="CHEBI:173112"/>
        <dbReference type="EC" id="2.7.7.7"/>
    </reaction>
</comment>
<evidence type="ECO:0000256" key="4">
    <source>
        <dbReference type="ARBA" id="ARBA00022679"/>
    </source>
</evidence>
<sequence length="509" mass="55811">MVALEDVAGSLRQKPSDAAHQVPSRASSSYKPLDSFALEKQRSYKQQFGDMYFLRLTKIKPAVDEVAAASWSDTVIAGETAKRVPRVLDVRQGELCWVTGTVYMDMPLKPSILEDVSKDRWISAPISTPKYFSEDGSDQIMLEDESGRIRLVGDMLKTIHVVTGCIIAVMGTENANGELEIIDVKFPDLCPQLERWSLSKPAASNGTKKREAKDEDEDMADAPAKSSGNKKIAIVSGLAFSDSDASHALDLDLLLEYLLGEALSPAAQTDISQISRLIIAGNSISTSDRKLDTAATAADEKKTNKKYGYDASSYNPLPSQLLDSFLAELLPSIPVTLLPGAQDPANASYPQQPIHTAMFPSAREYSKDPSAPASQPGWFDAVTNPWEGEVDGWRVLGTGGQNVDDVFKYVDSDDRLGMMEAMCRWRCCAPTAPDTLWSYPFQDDDPFVMKTCPHLYFVGCQPNFSTKVIQGPDGQEVRLITVPSFTESRELVIVDMETLEVEKVKISAA</sequence>
<dbReference type="InterPro" id="IPR024826">
    <property type="entry name" value="DNA_pol_delta/II_ssu"/>
</dbReference>
<evidence type="ECO:0000256" key="8">
    <source>
        <dbReference type="ARBA" id="ARBA00023242"/>
    </source>
</evidence>
<dbReference type="FunFam" id="3.60.21.50:FF:000006">
    <property type="entry name" value="DNA polymerase delta subunit 2, putative"/>
    <property type="match status" value="1"/>
</dbReference>
<dbReference type="PANTHER" id="PTHR10416:SF0">
    <property type="entry name" value="DNA POLYMERASE DELTA SUBUNIT 2"/>
    <property type="match status" value="1"/>
</dbReference>
<comment type="caution">
    <text evidence="13">The sequence shown here is derived from an EMBL/GenBank/DDBJ whole genome shotgun (WGS) entry which is preliminary data.</text>
</comment>
<accession>A0A9P5GV46</accession>
<evidence type="ECO:0000256" key="3">
    <source>
        <dbReference type="ARBA" id="ARBA00012417"/>
    </source>
</evidence>
<dbReference type="InterPro" id="IPR040663">
    <property type="entry name" value="DNA_pol_D_N"/>
</dbReference>
<evidence type="ECO:0000256" key="5">
    <source>
        <dbReference type="ARBA" id="ARBA00022695"/>
    </source>
</evidence>
<feature type="domain" description="DNA polymerase delta subunit OB-fold" evidence="12">
    <location>
        <begin position="47"/>
        <end position="184"/>
    </location>
</feature>
<evidence type="ECO:0000256" key="6">
    <source>
        <dbReference type="ARBA" id="ARBA00022705"/>
    </source>
</evidence>
<dbReference type="GO" id="GO:0006273">
    <property type="term" value="P:lagging strand elongation"/>
    <property type="evidence" value="ECO:0007669"/>
    <property type="project" value="UniProtKB-ARBA"/>
</dbReference>
<evidence type="ECO:0000256" key="2">
    <source>
        <dbReference type="ARBA" id="ARBA00006035"/>
    </source>
</evidence>
<evidence type="ECO:0000256" key="9">
    <source>
        <dbReference type="ARBA" id="ARBA00049244"/>
    </source>
</evidence>
<dbReference type="OrthoDB" id="3763at2759"/>
<dbReference type="GO" id="GO:0003887">
    <property type="term" value="F:DNA-directed DNA polymerase activity"/>
    <property type="evidence" value="ECO:0007669"/>
    <property type="project" value="UniProtKB-KW"/>
</dbReference>
<dbReference type="Pfam" id="PF18018">
    <property type="entry name" value="DNA_pol_D_N"/>
    <property type="match status" value="1"/>
</dbReference>
<dbReference type="Proteomes" id="UP000722485">
    <property type="component" value="Unassembled WGS sequence"/>
</dbReference>